<dbReference type="Gene3D" id="3.40.50.2000">
    <property type="entry name" value="Glycogen Phosphorylase B"/>
    <property type="match status" value="1"/>
</dbReference>
<keyword evidence="9" id="KW-0297">G-protein coupled receptor</keyword>
<dbReference type="AlphaFoldDB" id="A0A151X1T7"/>
<comment type="subcellular location">
    <subcellularLocation>
        <location evidence="1">Membrane</location>
    </subcellularLocation>
</comment>
<evidence type="ECO:0000256" key="1">
    <source>
        <dbReference type="ARBA" id="ARBA00004370"/>
    </source>
</evidence>
<evidence type="ECO:0000256" key="4">
    <source>
        <dbReference type="ARBA" id="ARBA00022676"/>
    </source>
</evidence>
<keyword evidence="9" id="KW-0807">Transducer</keyword>
<gene>
    <name evidence="13" type="ORF">ALC60_06909</name>
</gene>
<keyword evidence="9" id="KW-0675">Receptor</keyword>
<reference evidence="13 14" key="1">
    <citation type="submission" date="2015-09" db="EMBL/GenBank/DDBJ databases">
        <title>Trachymyrmex zeteki WGS genome.</title>
        <authorList>
            <person name="Nygaard S."/>
            <person name="Hu H."/>
            <person name="Boomsma J."/>
            <person name="Zhang G."/>
        </authorList>
    </citation>
    <scope>NUCLEOTIDE SEQUENCE [LARGE SCALE GENOMIC DNA]</scope>
    <source>
        <strain evidence="13">Tzet28-1</strain>
        <tissue evidence="13">Whole body</tissue>
    </source>
</reference>
<dbReference type="PROSITE" id="PS00237">
    <property type="entry name" value="G_PROTEIN_RECEP_F1_1"/>
    <property type="match status" value="1"/>
</dbReference>
<proteinExistence type="inferred from homology"/>
<keyword evidence="7 11" id="KW-1133">Transmembrane helix</keyword>
<evidence type="ECO:0000256" key="3">
    <source>
        <dbReference type="ARBA" id="ARBA00010663"/>
    </source>
</evidence>
<dbReference type="PROSITE" id="PS00375">
    <property type="entry name" value="UDPGT"/>
    <property type="match status" value="1"/>
</dbReference>
<dbReference type="SUPFAM" id="SSF53756">
    <property type="entry name" value="UDP-Glycosyltransferase/glycogen phosphorylase"/>
    <property type="match status" value="1"/>
</dbReference>
<dbReference type="Gene3D" id="1.20.1070.10">
    <property type="entry name" value="Rhodopsin 7-helix transmembrane proteins"/>
    <property type="match status" value="1"/>
</dbReference>
<feature type="transmembrane region" description="Helical" evidence="11">
    <location>
        <begin position="101"/>
        <end position="119"/>
    </location>
</feature>
<dbReference type="InterPro" id="IPR002213">
    <property type="entry name" value="UDP_glucos_trans"/>
</dbReference>
<dbReference type="FunFam" id="3.40.50.2000:FF:000050">
    <property type="entry name" value="UDP-glucuronosyltransferase"/>
    <property type="match status" value="1"/>
</dbReference>
<name>A0A151X1T7_9HYME</name>
<dbReference type="GO" id="GO:0004930">
    <property type="term" value="F:G protein-coupled receptor activity"/>
    <property type="evidence" value="ECO:0007669"/>
    <property type="project" value="UniProtKB-KW"/>
</dbReference>
<evidence type="ECO:0000256" key="9">
    <source>
        <dbReference type="RuleBase" id="RU000688"/>
    </source>
</evidence>
<dbReference type="InterPro" id="IPR017452">
    <property type="entry name" value="GPCR_Rhodpsn_7TM"/>
</dbReference>
<dbReference type="PANTHER" id="PTHR48043:SF27">
    <property type="entry name" value="UDP-GLUCURONOSYLTRANSFERASE"/>
    <property type="match status" value="1"/>
</dbReference>
<keyword evidence="14" id="KW-1185">Reference proteome</keyword>
<evidence type="ECO:0000313" key="14">
    <source>
        <dbReference type="Proteomes" id="UP000075809"/>
    </source>
</evidence>
<evidence type="ECO:0000256" key="5">
    <source>
        <dbReference type="ARBA" id="ARBA00022679"/>
    </source>
</evidence>
<sequence>MSLNLSADPSDDVFILEEQPPVGIYIFTAIALGFIGFFGFSLNLLVIITVVKNANILWTPNNVVLVNMVIGDFLVAALGNPFAMTSAIAGEWFWSHEVCLWYAWFMTTMGFASIGNLTVMAMERFLLVTCPMKTLSIRHAYILAILVWMYALSLSLPPFFNWGTYGPEAGNISCSVSWEIHDPKTHNDTYIGFLFIVGFFLPIMIITSSYYGIIRTLRKIGKRVGARNRREKKVTKMVYLMILAFLIAWSPYAVLALATQYFYRLREQATNGHVEEFTTRVARGASLSTASAENLRRLRTRKRYPKPDITQIRALVDVKREKKNLFFGGGGGVVGTEDARNRSRKDATKQRPDATRVSQNDHGVAYVENFTAEWDLVGARFRNELPVSPWDAMRYAWESCEALLQDASSIASMRKPNGDSHARWDVAVLDGAYPECMLGILHGENVPTIMLNTVALYSGSIMRQGNPSPWSVTPYFGKAITQDMTFFQRVLNAAALLTLKIMHWFTVSIYLQPTLQRYLGNHIPNDLHSLTAEVPLTLQNSHYSVGDSLPYLSNVVNVACLHCRPAMQLSSDLESFLRRGFVFVSMGSSVRASGMPEALRQIFVAVFSTLPYNVVWKWDGGKIKDLPANVRTAAWWPQQELLGHPKLRAFVSHGGLLSLHEAAYHGAPTLVLPVFCDHDGNAAQAGKLGYALVMDLAGISITALREETGDWPRASLRYSMKEEVLSCRKKKPVASLGKGCQTVESGSDRKEGRPDVRRAHLRRQFIYACLNIFYLKIREISRLAEVSDFGTVGMASNVGHGNGGSALVILLSTRHRRRLGPLSGETTLYLRPT</sequence>
<organism evidence="13 14">
    <name type="scientific">Mycetomoellerius zeteki</name>
    <dbReference type="NCBI Taxonomy" id="64791"/>
    <lineage>
        <taxon>Eukaryota</taxon>
        <taxon>Metazoa</taxon>
        <taxon>Ecdysozoa</taxon>
        <taxon>Arthropoda</taxon>
        <taxon>Hexapoda</taxon>
        <taxon>Insecta</taxon>
        <taxon>Pterygota</taxon>
        <taxon>Neoptera</taxon>
        <taxon>Endopterygota</taxon>
        <taxon>Hymenoptera</taxon>
        <taxon>Apocrita</taxon>
        <taxon>Aculeata</taxon>
        <taxon>Formicoidea</taxon>
        <taxon>Formicidae</taxon>
        <taxon>Myrmicinae</taxon>
        <taxon>Mycetomoellerius</taxon>
    </lineage>
</organism>
<comment type="similarity">
    <text evidence="2">Belongs to the UDP-glycosyltransferase family.</text>
</comment>
<evidence type="ECO:0000313" key="13">
    <source>
        <dbReference type="EMBL" id="KYQ54362.1"/>
    </source>
</evidence>
<dbReference type="CDD" id="cd14969">
    <property type="entry name" value="7tmA_Opsins_type2_animals"/>
    <property type="match status" value="1"/>
</dbReference>
<feature type="transmembrane region" description="Helical" evidence="11">
    <location>
        <begin position="237"/>
        <end position="263"/>
    </location>
</feature>
<evidence type="ECO:0000256" key="8">
    <source>
        <dbReference type="ARBA" id="ARBA00023136"/>
    </source>
</evidence>
<dbReference type="PRINTS" id="PR00237">
    <property type="entry name" value="GPCRRHODOPSN"/>
</dbReference>
<keyword evidence="4" id="KW-0328">Glycosyltransferase</keyword>
<dbReference type="PANTHER" id="PTHR48043">
    <property type="entry name" value="EG:EG0003.4 PROTEIN-RELATED"/>
    <property type="match status" value="1"/>
</dbReference>
<comment type="similarity">
    <text evidence="3 9">Belongs to the G-protein coupled receptor 1 family.</text>
</comment>
<dbReference type="EMBL" id="KQ982585">
    <property type="protein sequence ID" value="KYQ54362.1"/>
    <property type="molecule type" value="Genomic_DNA"/>
</dbReference>
<keyword evidence="5" id="KW-0808">Transferase</keyword>
<evidence type="ECO:0000256" key="11">
    <source>
        <dbReference type="SAM" id="Phobius"/>
    </source>
</evidence>
<feature type="transmembrane region" description="Helical" evidence="11">
    <location>
        <begin position="24"/>
        <end position="51"/>
    </location>
</feature>
<feature type="compositionally biased region" description="Basic and acidic residues" evidence="10">
    <location>
        <begin position="337"/>
        <end position="354"/>
    </location>
</feature>
<evidence type="ECO:0000256" key="6">
    <source>
        <dbReference type="ARBA" id="ARBA00022692"/>
    </source>
</evidence>
<dbReference type="SUPFAM" id="SSF81321">
    <property type="entry name" value="Family A G protein-coupled receptor-like"/>
    <property type="match status" value="1"/>
</dbReference>
<protein>
    <submittedName>
        <fullName evidence="13">Melanopsin</fullName>
    </submittedName>
</protein>
<dbReference type="InterPro" id="IPR050271">
    <property type="entry name" value="UDP-glycosyltransferase"/>
</dbReference>
<feature type="domain" description="G-protein coupled receptors family 1 profile" evidence="12">
    <location>
        <begin position="42"/>
        <end position="257"/>
    </location>
</feature>
<keyword evidence="6 9" id="KW-0812">Transmembrane</keyword>
<dbReference type="CDD" id="cd03784">
    <property type="entry name" value="GT1_Gtf-like"/>
    <property type="match status" value="1"/>
</dbReference>
<feature type="transmembrane region" description="Helical" evidence="11">
    <location>
        <begin position="63"/>
        <end position="89"/>
    </location>
</feature>
<feature type="transmembrane region" description="Helical" evidence="11">
    <location>
        <begin position="190"/>
        <end position="213"/>
    </location>
</feature>
<keyword evidence="8 11" id="KW-0472">Membrane</keyword>
<dbReference type="Pfam" id="PF00201">
    <property type="entry name" value="UDPGT"/>
    <property type="match status" value="1"/>
</dbReference>
<dbReference type="GO" id="GO:0016020">
    <property type="term" value="C:membrane"/>
    <property type="evidence" value="ECO:0007669"/>
    <property type="project" value="UniProtKB-SubCell"/>
</dbReference>
<dbReference type="InterPro" id="IPR000276">
    <property type="entry name" value="GPCR_Rhodpsn"/>
</dbReference>
<dbReference type="InterPro" id="IPR035595">
    <property type="entry name" value="UDP_glycos_trans_CS"/>
</dbReference>
<dbReference type="Pfam" id="PF00001">
    <property type="entry name" value="7tm_1"/>
    <property type="match status" value="1"/>
</dbReference>
<dbReference type="Proteomes" id="UP000075809">
    <property type="component" value="Unassembled WGS sequence"/>
</dbReference>
<evidence type="ECO:0000259" key="12">
    <source>
        <dbReference type="PROSITE" id="PS50262"/>
    </source>
</evidence>
<dbReference type="STRING" id="64791.A0A151X1T7"/>
<feature type="transmembrane region" description="Helical" evidence="11">
    <location>
        <begin position="140"/>
        <end position="160"/>
    </location>
</feature>
<dbReference type="PROSITE" id="PS50262">
    <property type="entry name" value="G_PROTEIN_RECEP_F1_2"/>
    <property type="match status" value="1"/>
</dbReference>
<evidence type="ECO:0000256" key="7">
    <source>
        <dbReference type="ARBA" id="ARBA00022989"/>
    </source>
</evidence>
<accession>A0A151X1T7</accession>
<dbReference type="GO" id="GO:0008194">
    <property type="term" value="F:UDP-glycosyltransferase activity"/>
    <property type="evidence" value="ECO:0007669"/>
    <property type="project" value="InterPro"/>
</dbReference>
<feature type="region of interest" description="Disordered" evidence="10">
    <location>
        <begin position="336"/>
        <end position="358"/>
    </location>
</feature>
<evidence type="ECO:0000256" key="2">
    <source>
        <dbReference type="ARBA" id="ARBA00009995"/>
    </source>
</evidence>
<evidence type="ECO:0000256" key="10">
    <source>
        <dbReference type="SAM" id="MobiDB-lite"/>
    </source>
</evidence>